<dbReference type="AlphaFoldDB" id="A0AB39D9Z1"/>
<dbReference type="RefSeq" id="WP_368647313.1">
    <property type="nucleotide sequence ID" value="NZ_CP158255.1"/>
</dbReference>
<name>A0AB39D9Z1_9BURK</name>
<sequence length="180" mass="20886">MDPQQIVKTIGWLGETWGFWIQTGAFVLSAAAAVAVIYFNGRQARKRATIDLMLHQRNNQQLLQDTKVVWTLADKAKTFASLAANPNSEECTCIFRVLNGYEFVALGIRKRAFDENIYKMSQFSNVMKVWKASDGFIREVRSAENKPTLFQEIEWLVARWERDPICNVSHRRPWQIWKSD</sequence>
<organism evidence="2">
    <name type="scientific">Castellaniella ginsengisoli</name>
    <dbReference type="NCBI Taxonomy" id="546114"/>
    <lineage>
        <taxon>Bacteria</taxon>
        <taxon>Pseudomonadati</taxon>
        <taxon>Pseudomonadota</taxon>
        <taxon>Betaproteobacteria</taxon>
        <taxon>Burkholderiales</taxon>
        <taxon>Alcaligenaceae</taxon>
        <taxon>Castellaniella</taxon>
    </lineage>
</organism>
<feature type="transmembrane region" description="Helical" evidence="1">
    <location>
        <begin position="17"/>
        <end position="39"/>
    </location>
</feature>
<reference evidence="2" key="1">
    <citation type="submission" date="2024-05" db="EMBL/GenBank/DDBJ databases">
        <authorList>
            <person name="Luo Y.-C."/>
            <person name="Nicholds J."/>
            <person name="Mortimer T."/>
            <person name="Maboni G."/>
        </authorList>
    </citation>
    <scope>NUCLEOTIDE SEQUENCE</scope>
    <source>
        <strain evidence="2">151108</strain>
    </source>
</reference>
<dbReference type="InterPro" id="IPR031876">
    <property type="entry name" value="DUF4760"/>
</dbReference>
<dbReference type="EMBL" id="CP158255">
    <property type="protein sequence ID" value="XDJ50965.1"/>
    <property type="molecule type" value="Genomic_DNA"/>
</dbReference>
<keyword evidence="1" id="KW-1133">Transmembrane helix</keyword>
<protein>
    <submittedName>
        <fullName evidence="2">DUF4760 domain-containing protein</fullName>
    </submittedName>
</protein>
<gene>
    <name evidence="2" type="ORF">ABRZ09_03655</name>
</gene>
<dbReference type="Pfam" id="PF15956">
    <property type="entry name" value="DUF4760"/>
    <property type="match status" value="1"/>
</dbReference>
<keyword evidence="1" id="KW-0472">Membrane</keyword>
<evidence type="ECO:0000313" key="2">
    <source>
        <dbReference type="EMBL" id="XDJ50965.1"/>
    </source>
</evidence>
<accession>A0AB39D9Z1</accession>
<keyword evidence="1" id="KW-0812">Transmembrane</keyword>
<proteinExistence type="predicted"/>
<evidence type="ECO:0000256" key="1">
    <source>
        <dbReference type="SAM" id="Phobius"/>
    </source>
</evidence>